<evidence type="ECO:0008006" key="9">
    <source>
        <dbReference type="Google" id="ProtNLM"/>
    </source>
</evidence>
<evidence type="ECO:0000256" key="5">
    <source>
        <dbReference type="SAM" id="MobiDB-lite"/>
    </source>
</evidence>
<evidence type="ECO:0000313" key="8">
    <source>
        <dbReference type="Proteomes" id="UP000570595"/>
    </source>
</evidence>
<gene>
    <name evidence="7" type="ORF">FOZ61_005644</name>
</gene>
<keyword evidence="3 6" id="KW-1133">Transmembrane helix</keyword>
<feature type="transmembrane region" description="Helical" evidence="6">
    <location>
        <begin position="220"/>
        <end position="244"/>
    </location>
</feature>
<evidence type="ECO:0000256" key="6">
    <source>
        <dbReference type="SAM" id="Phobius"/>
    </source>
</evidence>
<evidence type="ECO:0000256" key="1">
    <source>
        <dbReference type="ARBA" id="ARBA00004141"/>
    </source>
</evidence>
<protein>
    <recommendedName>
        <fullName evidence="9">Sulfite exporter TauE/SafE</fullName>
    </recommendedName>
</protein>
<feature type="transmembrane region" description="Helical" evidence="6">
    <location>
        <begin position="6"/>
        <end position="23"/>
    </location>
</feature>
<feature type="transmembrane region" description="Helical" evidence="6">
    <location>
        <begin position="352"/>
        <end position="376"/>
    </location>
</feature>
<dbReference type="EMBL" id="JABAHT010000031">
    <property type="protein sequence ID" value="KAF4668868.1"/>
    <property type="molecule type" value="Genomic_DNA"/>
</dbReference>
<dbReference type="PANTHER" id="PTHR14255:SF3">
    <property type="entry name" value="SULFITE EXPORTER TAUE_SAFE FAMILY PROTEIN 5-RELATED"/>
    <property type="match status" value="1"/>
</dbReference>
<feature type="transmembrane region" description="Helical" evidence="6">
    <location>
        <begin position="182"/>
        <end position="200"/>
    </location>
</feature>
<evidence type="ECO:0000256" key="3">
    <source>
        <dbReference type="ARBA" id="ARBA00022989"/>
    </source>
</evidence>
<feature type="transmembrane region" description="Helical" evidence="6">
    <location>
        <begin position="112"/>
        <end position="130"/>
    </location>
</feature>
<feature type="transmembrane region" description="Helical" evidence="6">
    <location>
        <begin position="587"/>
        <end position="615"/>
    </location>
</feature>
<feature type="transmembrane region" description="Helical" evidence="6">
    <location>
        <begin position="553"/>
        <end position="575"/>
    </location>
</feature>
<keyword evidence="4 6" id="KW-0472">Membrane</keyword>
<accession>A0A7J6MBB4</accession>
<feature type="transmembrane region" description="Helical" evidence="6">
    <location>
        <begin position="450"/>
        <end position="468"/>
    </location>
</feature>
<feature type="transmembrane region" description="Helical" evidence="6">
    <location>
        <begin position="515"/>
        <end position="533"/>
    </location>
</feature>
<feature type="transmembrane region" description="Helical" evidence="6">
    <location>
        <begin position="682"/>
        <end position="706"/>
    </location>
</feature>
<feature type="transmembrane region" description="Helical" evidence="6">
    <location>
        <begin position="388"/>
        <end position="408"/>
    </location>
</feature>
<feature type="transmembrane region" description="Helical" evidence="6">
    <location>
        <begin position="256"/>
        <end position="278"/>
    </location>
</feature>
<dbReference type="Proteomes" id="UP000570595">
    <property type="component" value="Unassembled WGS sequence"/>
</dbReference>
<reference evidence="7 8" key="1">
    <citation type="submission" date="2020-04" db="EMBL/GenBank/DDBJ databases">
        <title>Perkinsus olseni comparative genomics.</title>
        <authorList>
            <person name="Bogema D.R."/>
        </authorList>
    </citation>
    <scope>NUCLEOTIDE SEQUENCE [LARGE SCALE GENOMIC DNA]</scope>
    <source>
        <strain evidence="7">ATCC PRA-179</strain>
    </source>
</reference>
<dbReference type="PANTHER" id="PTHR14255">
    <property type="entry name" value="CEREBLON"/>
    <property type="match status" value="1"/>
</dbReference>
<dbReference type="GO" id="GO:0016567">
    <property type="term" value="P:protein ubiquitination"/>
    <property type="evidence" value="ECO:0007669"/>
    <property type="project" value="TreeGrafter"/>
</dbReference>
<dbReference type="GO" id="GO:0031464">
    <property type="term" value="C:Cul4A-RING E3 ubiquitin ligase complex"/>
    <property type="evidence" value="ECO:0007669"/>
    <property type="project" value="TreeGrafter"/>
</dbReference>
<feature type="transmembrane region" description="Helical" evidence="6">
    <location>
        <begin position="52"/>
        <end position="71"/>
    </location>
</feature>
<keyword evidence="2 6" id="KW-0812">Transmembrane</keyword>
<comment type="subcellular location">
    <subcellularLocation>
        <location evidence="1">Membrane</location>
        <topology evidence="1">Multi-pass membrane protein</topology>
    </subcellularLocation>
</comment>
<name>A0A7J6MBB4_PEROL</name>
<sequence length="725" mass="75641">MNPEYITSIGVVAPLVFIIALLCTPPGMGGGTLFVPVLHIIGLLSARDAAATSQVLVASATLAKVLSSIYVQLHGSSSAQSVIILPYAALMLPPMMVGGLLGVYLYTWLPEIVQMVLYVLTAVLASCMGFKKGMRLWKSERAEASSSAEAATRSASEITAVSAGASVVQRVPSILRQPSAKVVVVLIALLGAVWVLVSLSRLLLGSSSTPSLIGVPYCQYLYWTLSGVVIVVLILMPGLVVLVAKSPDMIKLAVKLSGALLCIGFIAAMVGQGGGSLMTPLLLYMDLNPQQASATGSVVMLITSSSLALSFGLGGFLPAASDMWIAVLPFVGAFVCWCVTKQSTALLGAVAPLLFVIALLCMPSGIGGGVLFVPVLRLIGGLSLKESTALSQALIASASLAATLFNFFEQYRARNEPKSLIVWPFVILILPGTVIGSLIGVYIYSWLPSLFVLILYFCFACLGSFMAFRKGFRLWKAETRAKKRDPDSDTTDSGSSPVEAPGIPSLQRMPSTIKLVYYMTVVAVIWAICLIFPPLTGNSSTGSVIGVPYCEAAYWVLAAVQGVILLLIPAGYVAVESSPGTIKTGSILMGSMIVIGLISSIVGTSGGLFMIRVVLSLGLDPKQSTATTAIVIFATSTSTALSFALGGYFPPASDMWITVMPFAGALLGKTIVAKLLAMTGRLSVLVLLLGTMVAIGGITTITTGIISAVNDANNGGDIVQFGSFC</sequence>
<comment type="caution">
    <text evidence="7">The sequence shown here is derived from an EMBL/GenBank/DDBJ whole genome shotgun (WGS) entry which is preliminary data.</text>
</comment>
<dbReference type="GO" id="GO:0016020">
    <property type="term" value="C:membrane"/>
    <property type="evidence" value="ECO:0007669"/>
    <property type="project" value="UniProtKB-SubCell"/>
</dbReference>
<dbReference type="Pfam" id="PF01925">
    <property type="entry name" value="TauE"/>
    <property type="match status" value="2"/>
</dbReference>
<evidence type="ECO:0000256" key="2">
    <source>
        <dbReference type="ARBA" id="ARBA00022692"/>
    </source>
</evidence>
<dbReference type="AlphaFoldDB" id="A0A7J6MBB4"/>
<evidence type="ECO:0000256" key="4">
    <source>
        <dbReference type="ARBA" id="ARBA00023136"/>
    </source>
</evidence>
<feature type="transmembrane region" description="Helical" evidence="6">
    <location>
        <begin position="420"/>
        <end position="444"/>
    </location>
</feature>
<dbReference type="InterPro" id="IPR002781">
    <property type="entry name" value="TM_pro_TauE-like"/>
</dbReference>
<evidence type="ECO:0000313" key="7">
    <source>
        <dbReference type="EMBL" id="KAF4668868.1"/>
    </source>
</evidence>
<feature type="region of interest" description="Disordered" evidence="5">
    <location>
        <begin position="483"/>
        <end position="503"/>
    </location>
</feature>
<feature type="transmembrane region" description="Helical" evidence="6">
    <location>
        <begin position="83"/>
        <end position="106"/>
    </location>
</feature>
<dbReference type="OrthoDB" id="436099at2759"/>
<proteinExistence type="predicted"/>
<feature type="transmembrane region" description="Helical" evidence="6">
    <location>
        <begin position="656"/>
        <end position="676"/>
    </location>
</feature>
<feature type="transmembrane region" description="Helical" evidence="6">
    <location>
        <begin position="323"/>
        <end position="340"/>
    </location>
</feature>
<organism evidence="7 8">
    <name type="scientific">Perkinsus olseni</name>
    <name type="common">Perkinsus atlanticus</name>
    <dbReference type="NCBI Taxonomy" id="32597"/>
    <lineage>
        <taxon>Eukaryota</taxon>
        <taxon>Sar</taxon>
        <taxon>Alveolata</taxon>
        <taxon>Perkinsozoa</taxon>
        <taxon>Perkinsea</taxon>
        <taxon>Perkinsida</taxon>
        <taxon>Perkinsidae</taxon>
        <taxon>Perkinsus</taxon>
    </lineage>
</organism>